<evidence type="ECO:0000256" key="2">
    <source>
        <dbReference type="ARBA" id="ARBA00022475"/>
    </source>
</evidence>
<dbReference type="OrthoDB" id="5396892at2"/>
<evidence type="ECO:0000256" key="1">
    <source>
        <dbReference type="ARBA" id="ARBA00004651"/>
    </source>
</evidence>
<name>A0A0E2Z4G5_9GAMM</name>
<organism evidence="7 8">
    <name type="scientific">Nitrosococcus oceani C-27</name>
    <dbReference type="NCBI Taxonomy" id="314279"/>
    <lineage>
        <taxon>Bacteria</taxon>
        <taxon>Pseudomonadati</taxon>
        <taxon>Pseudomonadota</taxon>
        <taxon>Gammaproteobacteria</taxon>
        <taxon>Chromatiales</taxon>
        <taxon>Chromatiaceae</taxon>
        <taxon>Nitrosococcus</taxon>
    </lineage>
</organism>
<dbReference type="HOGENOM" id="CLU_1775499_0_0_6"/>
<dbReference type="GO" id="GO:0005886">
    <property type="term" value="C:plasma membrane"/>
    <property type="evidence" value="ECO:0007669"/>
    <property type="project" value="UniProtKB-SubCell"/>
</dbReference>
<feature type="transmembrane region" description="Helical" evidence="6">
    <location>
        <begin position="123"/>
        <end position="140"/>
    </location>
</feature>
<accession>A0A0E2Z4G5</accession>
<gene>
    <name evidence="7" type="ORF">IB75_02235</name>
</gene>
<evidence type="ECO:0000256" key="5">
    <source>
        <dbReference type="ARBA" id="ARBA00023136"/>
    </source>
</evidence>
<keyword evidence="4 6" id="KW-1133">Transmembrane helix</keyword>
<keyword evidence="3 6" id="KW-0812">Transmembrane</keyword>
<comment type="subcellular location">
    <subcellularLocation>
        <location evidence="1">Cell membrane</location>
        <topology evidence="1">Multi-pass membrane protein</topology>
    </subcellularLocation>
</comment>
<dbReference type="InterPro" id="IPR020948">
    <property type="entry name" value="P_starv_induced_PsiE-like"/>
</dbReference>
<dbReference type="AlphaFoldDB" id="A0A0E2Z4G5"/>
<feature type="transmembrane region" description="Helical" evidence="6">
    <location>
        <begin position="24"/>
        <end position="50"/>
    </location>
</feature>
<comment type="caution">
    <text evidence="7">The sequence shown here is derived from an EMBL/GenBank/DDBJ whole genome shotgun (WGS) entry which is preliminary data.</text>
</comment>
<evidence type="ECO:0000256" key="4">
    <source>
        <dbReference type="ARBA" id="ARBA00022989"/>
    </source>
</evidence>
<dbReference type="Proteomes" id="UP000028839">
    <property type="component" value="Unassembled WGS sequence"/>
</dbReference>
<evidence type="ECO:0000313" key="7">
    <source>
        <dbReference type="EMBL" id="KFI20598.1"/>
    </source>
</evidence>
<evidence type="ECO:0008006" key="9">
    <source>
        <dbReference type="Google" id="ProtNLM"/>
    </source>
</evidence>
<evidence type="ECO:0000313" key="8">
    <source>
        <dbReference type="Proteomes" id="UP000028839"/>
    </source>
</evidence>
<reference evidence="7 8" key="1">
    <citation type="submission" date="2014-07" db="EMBL/GenBank/DDBJ databases">
        <title>Comparative analysis of Nitrosococcus oceani genome inventories of strains from Pacific and Atlantic gyres.</title>
        <authorList>
            <person name="Lim C.K."/>
            <person name="Wang L."/>
            <person name="Sayavedra-Soto L.A."/>
            <person name="Klotz M.G."/>
        </authorList>
    </citation>
    <scope>NUCLEOTIDE SEQUENCE [LARGE SCALE GENOMIC DNA]</scope>
    <source>
        <strain evidence="7 8">C-27</strain>
    </source>
</reference>
<evidence type="ECO:0000256" key="3">
    <source>
        <dbReference type="ARBA" id="ARBA00022692"/>
    </source>
</evidence>
<sequence length="146" mass="16913">MKDNTITPDPTYKTYLLSNEWHSVIIGFFIGIFMITIYFWMASGFINLLIHLYHSYPDNWTHEAENMIKDTVVILASFELIRVFQSYLLIGRVKVTFILDVALVVLIGELISLWYVENDANEVLLNIFVIASLIAFRIITTKFSPD</sequence>
<dbReference type="EMBL" id="JPGN01000015">
    <property type="protein sequence ID" value="KFI20598.1"/>
    <property type="molecule type" value="Genomic_DNA"/>
</dbReference>
<protein>
    <recommendedName>
        <fullName evidence="9">Phosphate-starvation-inducible E-like protein</fullName>
    </recommendedName>
</protein>
<evidence type="ECO:0000256" key="6">
    <source>
        <dbReference type="SAM" id="Phobius"/>
    </source>
</evidence>
<proteinExistence type="predicted"/>
<keyword evidence="5 6" id="KW-0472">Membrane</keyword>
<keyword evidence="2" id="KW-1003">Cell membrane</keyword>
<feature type="transmembrane region" description="Helical" evidence="6">
    <location>
        <begin position="96"/>
        <end position="116"/>
    </location>
</feature>
<dbReference type="Pfam" id="PF06146">
    <property type="entry name" value="PsiE"/>
    <property type="match status" value="1"/>
</dbReference>